<evidence type="ECO:0000313" key="6">
    <source>
        <dbReference type="Proteomes" id="UP000232722"/>
    </source>
</evidence>
<evidence type="ECO:0000259" key="4">
    <source>
        <dbReference type="Pfam" id="PF20147"/>
    </source>
</evidence>
<dbReference type="VEuPathDB" id="FungiDB:RhiirFUN_002243"/>
<dbReference type="EMBL" id="LLXJ01000140">
    <property type="protein sequence ID" value="PKC14323.1"/>
    <property type="molecule type" value="Genomic_DNA"/>
</dbReference>
<feature type="domain" description="Crinkler effector protein N-terminal" evidence="4">
    <location>
        <begin position="4"/>
        <end position="118"/>
    </location>
</feature>
<dbReference type="GO" id="GO:0005576">
    <property type="term" value="C:extracellular region"/>
    <property type="evidence" value="ECO:0007669"/>
    <property type="project" value="UniProtKB-SubCell"/>
</dbReference>
<dbReference type="VEuPathDB" id="FungiDB:RhiirA1_522996"/>
<evidence type="ECO:0000313" key="5">
    <source>
        <dbReference type="EMBL" id="PKC14323.1"/>
    </source>
</evidence>
<dbReference type="Pfam" id="PF20147">
    <property type="entry name" value="Crinkler"/>
    <property type="match status" value="1"/>
</dbReference>
<accession>A0A2N0Q5G3</accession>
<dbReference type="GO" id="GO:0043657">
    <property type="term" value="C:host cell"/>
    <property type="evidence" value="ECO:0007669"/>
    <property type="project" value="UniProtKB-SubCell"/>
</dbReference>
<dbReference type="AlphaFoldDB" id="A0A2N0Q5G3"/>
<reference evidence="5 6" key="1">
    <citation type="submission" date="2016-04" db="EMBL/GenBank/DDBJ databases">
        <title>Genome analyses suggest a sexual origin of heterokaryosis in a supposedly ancient asexual fungus.</title>
        <authorList>
            <person name="Ropars J."/>
            <person name="Sedzielewska K."/>
            <person name="Noel J."/>
            <person name="Charron P."/>
            <person name="Farinelli L."/>
            <person name="Marton T."/>
            <person name="Kruger M."/>
            <person name="Pelin A."/>
            <person name="Brachmann A."/>
            <person name="Corradi N."/>
        </authorList>
    </citation>
    <scope>NUCLEOTIDE SEQUENCE [LARGE SCALE GENOMIC DNA]</scope>
    <source>
        <strain evidence="5 6">A5</strain>
    </source>
</reference>
<comment type="caution">
    <text evidence="5">The sequence shown here is derived from an EMBL/GenBank/DDBJ whole genome shotgun (WGS) entry which is preliminary data.</text>
</comment>
<dbReference type="InterPro" id="IPR027417">
    <property type="entry name" value="P-loop_NTPase"/>
</dbReference>
<reference evidence="5 6" key="2">
    <citation type="submission" date="2017-09" db="EMBL/GenBank/DDBJ databases">
        <title>Extensive intraspecific genome diversity in a model arbuscular mycorrhizal fungus.</title>
        <authorList>
            <person name="Chen E.C."/>
            <person name="Morin E."/>
            <person name="Beaudet D."/>
            <person name="Noel J."/>
            <person name="Ndikumana S."/>
            <person name="Charron P."/>
            <person name="St-Onge C."/>
            <person name="Giorgi J."/>
            <person name="Grigoriev I.V."/>
            <person name="Roux C."/>
            <person name="Martin F.M."/>
            <person name="Corradi N."/>
        </authorList>
    </citation>
    <scope>NUCLEOTIDE SEQUENCE [LARGE SCALE GENOMIC DNA]</scope>
    <source>
        <strain evidence="5 6">A5</strain>
    </source>
</reference>
<dbReference type="Pfam" id="PF14516">
    <property type="entry name" value="AAA_35"/>
    <property type="match status" value="1"/>
</dbReference>
<dbReference type="Proteomes" id="UP000232722">
    <property type="component" value="Unassembled WGS sequence"/>
</dbReference>
<comment type="subcellular location">
    <subcellularLocation>
        <location evidence="1">Host cell</location>
    </subcellularLocation>
    <subcellularLocation>
        <location evidence="2">Secreted</location>
    </subcellularLocation>
</comment>
<dbReference type="SUPFAM" id="SSF52540">
    <property type="entry name" value="P-loop containing nucleoside triphosphate hydrolases"/>
    <property type="match status" value="1"/>
</dbReference>
<dbReference type="Gene3D" id="3.40.50.300">
    <property type="entry name" value="P-loop containing nucleotide triphosphate hydrolases"/>
    <property type="match status" value="1"/>
</dbReference>
<evidence type="ECO:0000256" key="1">
    <source>
        <dbReference type="ARBA" id="ARBA00004340"/>
    </source>
</evidence>
<organism evidence="5 6">
    <name type="scientific">Rhizophagus irregularis</name>
    <dbReference type="NCBI Taxonomy" id="588596"/>
    <lineage>
        <taxon>Eukaryota</taxon>
        <taxon>Fungi</taxon>
        <taxon>Fungi incertae sedis</taxon>
        <taxon>Mucoromycota</taxon>
        <taxon>Glomeromycotina</taxon>
        <taxon>Glomeromycetes</taxon>
        <taxon>Glomerales</taxon>
        <taxon>Glomeraceae</taxon>
        <taxon>Rhizophagus</taxon>
    </lineage>
</organism>
<name>A0A2N0Q5G3_9GLOM</name>
<evidence type="ECO:0000256" key="2">
    <source>
        <dbReference type="ARBA" id="ARBA00004613"/>
    </source>
</evidence>
<proteinExistence type="predicted"/>
<protein>
    <recommendedName>
        <fullName evidence="4">Crinkler effector protein N-terminal domain-containing protein</fullName>
    </recommendedName>
</protein>
<dbReference type="VEuPathDB" id="FungiDB:FUN_001390"/>
<dbReference type="InterPro" id="IPR045379">
    <property type="entry name" value="Crinkler_N"/>
</dbReference>
<keyword evidence="3" id="KW-0964">Secreted</keyword>
<evidence type="ECO:0000256" key="3">
    <source>
        <dbReference type="ARBA" id="ARBA00022525"/>
    </source>
</evidence>
<sequence>MIFSLNCLISGQTSDYIINVPIGDFFLSEENTKIKFTDMTVANLKDQISRTKEVIEDKITKMNLWKVELTTYEADNLSAEDIESHERSEKMVTTSNLDKYFNNNEDKNPKKGYLHVFIVPTATDLGRKGRNTEVETTSRKRRSWAINSTIANELRDSVYFVDTTETSGPLRDMIQKGEFVALYGARASGKSTRVDQAIFKLKSEGYVCIYVTLEGVNISTTDIFWSSLGTKLAINAPNYFKYNEVKSSDDFMFKFRKSNWESDVVFFIDEYDVLLEANDDIKSSFLGTIRNIKNSKRDYAILSSVAIGPLSILFLKSDKINVPPFNVIKPFRNPNFTLAQVESLYKEYEDDNKLTIVPEVIKDIYEQTNGHAGLVCLCGRAIQNNLEKKLDESRRLDFTLWSNFLATSRVTDIMIRYITFNKMVSDLSKPKAKEALDLLRSVFLGFFDFVQIEATEERRLADFLTTMGVLVRDNENKFSYKMSSMLIDRLIRRDVISELYNSRPTVPVPQTHEGSLKIIDTLIEAVRCFDKTIIHNAFKRSFKKALVEVDGYLHTKVPRESVYDTELYRILVNWIVNECNFVVTGQHHLIDHVDNDEKGKHYYSDITIMSEDQTVVLELLASATKNELNEHFERILNYAEMLSANDIWIVNFTCEYNATKQPPLATQ</sequence>
<gene>
    <name evidence="5" type="ORF">RhiirA5_371546</name>
</gene>